<accession>A0A1X2A792</accession>
<name>A0A1X2A792_9MYCO</name>
<proteinExistence type="predicted"/>
<dbReference type="AlphaFoldDB" id="A0A1X2A792"/>
<evidence type="ECO:0000313" key="1">
    <source>
        <dbReference type="EMBL" id="ORW43108.1"/>
    </source>
</evidence>
<reference evidence="1 2" key="1">
    <citation type="journal article" date="2015" name="Emerg. Microbes Infect.">
        <title>Characterization of 17 strains belonging to the Mycobacterium simiae complex and description of Mycobacterium paraense sp. nov.</title>
        <authorList>
            <person name="Fusco da Costa A.R."/>
            <person name="Fedrizzi T."/>
            <person name="Lopes M.L."/>
            <person name="Pecorari M."/>
            <person name="Oliveira da Costa W.L."/>
            <person name="Giacobazzi E."/>
            <person name="da Costa Bahia J.R."/>
            <person name="De Sanctis V."/>
            <person name="Batista Lima K.V."/>
            <person name="Bertorelli R."/>
            <person name="Grottola A."/>
            <person name="Fabio A."/>
            <person name="Mariottini A."/>
            <person name="Ferretti P."/>
            <person name="Di Leva F."/>
            <person name="Fregni Serpini G."/>
            <person name="Tagliazucchi S."/>
            <person name="Rumpianesi F."/>
            <person name="Jousson O."/>
            <person name="Segata N."/>
            <person name="Tortoli E."/>
        </authorList>
    </citation>
    <scope>NUCLEOTIDE SEQUENCE [LARGE SCALE GENOMIC DNA]</scope>
    <source>
        <strain evidence="1 2">IEC33</strain>
    </source>
</reference>
<comment type="caution">
    <text evidence="1">The sequence shown here is derived from an EMBL/GenBank/DDBJ whole genome shotgun (WGS) entry which is preliminary data.</text>
</comment>
<protein>
    <submittedName>
        <fullName evidence="1">Uncharacterized protein</fullName>
    </submittedName>
</protein>
<gene>
    <name evidence="1" type="ORF">AWB90_18315</name>
</gene>
<dbReference type="RefSeq" id="WP_085245540.1">
    <property type="nucleotide sequence ID" value="NZ_LQPN01000059.1"/>
</dbReference>
<sequence length="221" mass="23984">MTATVETLPVNRRRWTWPNWPAELCEDADGFHFDGDELNRNKFDECAHAVDSFDCPGLLSVLVDDGSLDLGRPDMAGVVAAVWASSEYAESALTRARWVELFRANGFDNRPAEPIQLFRGCTPGFQHFDAAGHLVGLDAYGQPADPYNEIVESRDVRCGMSWTTSLRAARNFARAHLGGEVFAATVEPEFVLAVLGSDYVVDPAGLAVVAPIGVGIAAVTR</sequence>
<evidence type="ECO:0000313" key="2">
    <source>
        <dbReference type="Proteomes" id="UP000193285"/>
    </source>
</evidence>
<dbReference type="Proteomes" id="UP000193285">
    <property type="component" value="Unassembled WGS sequence"/>
</dbReference>
<dbReference type="OrthoDB" id="4634877at2"/>
<dbReference type="EMBL" id="LQPN01000059">
    <property type="protein sequence ID" value="ORW43108.1"/>
    <property type="molecule type" value="Genomic_DNA"/>
</dbReference>
<organism evidence="1 2">
    <name type="scientific">Mycobacterium paraense</name>
    <dbReference type="NCBI Taxonomy" id="767916"/>
    <lineage>
        <taxon>Bacteria</taxon>
        <taxon>Bacillati</taxon>
        <taxon>Actinomycetota</taxon>
        <taxon>Actinomycetes</taxon>
        <taxon>Mycobacteriales</taxon>
        <taxon>Mycobacteriaceae</taxon>
        <taxon>Mycobacterium</taxon>
        <taxon>Mycobacterium simiae complex</taxon>
    </lineage>
</organism>